<protein>
    <submittedName>
        <fullName evidence="3">Uncharacterized protein</fullName>
    </submittedName>
</protein>
<feature type="chain" id="PRO_5041468239" evidence="2">
    <location>
        <begin position="21"/>
        <end position="662"/>
    </location>
</feature>
<keyword evidence="4" id="KW-1185">Reference proteome</keyword>
<name>A0AA36I176_9DINO</name>
<accession>A0AA36I176</accession>
<sequence>MARGAARVALLACLLHVGLAGWVFGEENTTCDEACTGAGLTCSAVGNQQVNSDFEFDHVTANNGMPSCQGYIENQDLANVQPAMIYQTGIIDPGICLTNSALSDCTSKNDILRRICCCLQVGQTDADIAAECFVPTTTTSTQTTSTQTTVTTLTSTTTETLTGTTQTATTSTTGTTITSTSTSVTGTTTTYTVTGTTVTSSSTVSSSTTATVSSTQTTTSSSRTTVSSTSFTSTSSATFTGTQTTRTTSTGTTITQTITSSSSSSSSTSTRTTTTTRSSTTESSTTESTTTETITSTWTVTQTITTTTVTQGARTLIAAIVPAGTSEIPVLTRTGFSEGDMILLGGREAVEIQNITDIDPAARRLEEYFSEDSDASDRPRILSAATAIFEVTPPVSRQYNPGEAVSNVGPASSYAGSDPITFFGGQKFKFWLPLHEELLMLESPELKIFGRVFPGVLPDQQWFGDFRVVLADDTPVVKVRVKEAASNQTRRCSSRRMESMDIVLGRQRLPLREMQRRPMEFTAGEAVRFAVNCRQQDRPLLASSRTEYLHFETPSIVFLIVAAHAGNEFPHDMRLQLKYMHLDLLILEMPRKHEFRGVLPEIWGLQPRSEAVQTMLTPPEVEPRRGGGPPPFEMFAIIPFLASLARLAPTVCQDRPGAVCMS</sequence>
<evidence type="ECO:0000313" key="3">
    <source>
        <dbReference type="EMBL" id="CAJ1378264.1"/>
    </source>
</evidence>
<keyword evidence="2" id="KW-0732">Signal</keyword>
<dbReference type="EMBL" id="CAUJNA010000524">
    <property type="protein sequence ID" value="CAJ1378264.1"/>
    <property type="molecule type" value="Genomic_DNA"/>
</dbReference>
<organism evidence="3 4">
    <name type="scientific">Effrenium voratum</name>
    <dbReference type="NCBI Taxonomy" id="2562239"/>
    <lineage>
        <taxon>Eukaryota</taxon>
        <taxon>Sar</taxon>
        <taxon>Alveolata</taxon>
        <taxon>Dinophyceae</taxon>
        <taxon>Suessiales</taxon>
        <taxon>Symbiodiniaceae</taxon>
        <taxon>Effrenium</taxon>
    </lineage>
</organism>
<evidence type="ECO:0000256" key="1">
    <source>
        <dbReference type="SAM" id="MobiDB-lite"/>
    </source>
</evidence>
<feature type="region of interest" description="Disordered" evidence="1">
    <location>
        <begin position="199"/>
        <end position="293"/>
    </location>
</feature>
<reference evidence="3" key="1">
    <citation type="submission" date="2023-08" db="EMBL/GenBank/DDBJ databases">
        <authorList>
            <person name="Chen Y."/>
            <person name="Shah S."/>
            <person name="Dougan E. K."/>
            <person name="Thang M."/>
            <person name="Chan C."/>
        </authorList>
    </citation>
    <scope>NUCLEOTIDE SEQUENCE</scope>
</reference>
<evidence type="ECO:0000313" key="4">
    <source>
        <dbReference type="Proteomes" id="UP001178507"/>
    </source>
</evidence>
<proteinExistence type="predicted"/>
<feature type="signal peptide" evidence="2">
    <location>
        <begin position="1"/>
        <end position="20"/>
    </location>
</feature>
<dbReference type="Proteomes" id="UP001178507">
    <property type="component" value="Unassembled WGS sequence"/>
</dbReference>
<comment type="caution">
    <text evidence="3">The sequence shown here is derived from an EMBL/GenBank/DDBJ whole genome shotgun (WGS) entry which is preliminary data.</text>
</comment>
<evidence type="ECO:0000256" key="2">
    <source>
        <dbReference type="SAM" id="SignalP"/>
    </source>
</evidence>
<dbReference type="AlphaFoldDB" id="A0AA36I176"/>
<gene>
    <name evidence="3" type="ORF">EVOR1521_LOCUS6847</name>
</gene>